<dbReference type="eggNOG" id="COG1835">
    <property type="taxonomic scope" value="Bacteria"/>
</dbReference>
<evidence type="ECO:0000313" key="4">
    <source>
        <dbReference type="Proteomes" id="UP000002505"/>
    </source>
</evidence>
<accession>B8HCH5</accession>
<reference evidence="3" key="1">
    <citation type="submission" date="2009-01" db="EMBL/GenBank/DDBJ databases">
        <title>Complete sequence of chromosome of Arthrobacter chlorophenolicus A6.</title>
        <authorList>
            <consortium name="US DOE Joint Genome Institute"/>
            <person name="Lucas S."/>
            <person name="Copeland A."/>
            <person name="Lapidus A."/>
            <person name="Glavina del Rio T."/>
            <person name="Tice H."/>
            <person name="Bruce D."/>
            <person name="Goodwin L."/>
            <person name="Pitluck S."/>
            <person name="Goltsman E."/>
            <person name="Clum A."/>
            <person name="Larimer F."/>
            <person name="Land M."/>
            <person name="Hauser L."/>
            <person name="Kyrpides N."/>
            <person name="Mikhailova N."/>
            <person name="Jansson J."/>
            <person name="Richardson P."/>
        </authorList>
    </citation>
    <scope>NUCLEOTIDE SEQUENCE [LARGE SCALE GENOMIC DNA]</scope>
    <source>
        <strain evidence="3">A6</strain>
    </source>
</reference>
<organism evidence="3 4">
    <name type="scientific">Pseudarthrobacter chlorophenolicus (strain ATCC 700700 / DSM 12829 / CIP 107037 / JCM 12360 / KCTC 9906 / NCIMB 13794 / A6)</name>
    <name type="common">Arthrobacter chlorophenolicus</name>
    <dbReference type="NCBI Taxonomy" id="452863"/>
    <lineage>
        <taxon>Bacteria</taxon>
        <taxon>Bacillati</taxon>
        <taxon>Actinomycetota</taxon>
        <taxon>Actinomycetes</taxon>
        <taxon>Micrococcales</taxon>
        <taxon>Micrococcaceae</taxon>
        <taxon>Pseudarthrobacter</taxon>
    </lineage>
</organism>
<dbReference type="InterPro" id="IPR002656">
    <property type="entry name" value="Acyl_transf_3_dom"/>
</dbReference>
<keyword evidence="1" id="KW-0472">Membrane</keyword>
<evidence type="ECO:0000259" key="2">
    <source>
        <dbReference type="Pfam" id="PF01757"/>
    </source>
</evidence>
<dbReference type="RefSeq" id="WP_015937800.1">
    <property type="nucleotide sequence ID" value="NC_011886.1"/>
</dbReference>
<dbReference type="KEGG" id="ach:Achl_2626"/>
<keyword evidence="1" id="KW-1133">Transmembrane helix</keyword>
<dbReference type="EMBL" id="CP001341">
    <property type="protein sequence ID" value="ACL40591.1"/>
    <property type="molecule type" value="Genomic_DNA"/>
</dbReference>
<gene>
    <name evidence="3" type="ordered locus">Achl_2626</name>
</gene>
<dbReference type="GO" id="GO:0016020">
    <property type="term" value="C:membrane"/>
    <property type="evidence" value="ECO:0007669"/>
    <property type="project" value="TreeGrafter"/>
</dbReference>
<dbReference type="InterPro" id="IPR050879">
    <property type="entry name" value="Acyltransferase_3"/>
</dbReference>
<keyword evidence="3" id="KW-0012">Acyltransferase</keyword>
<dbReference type="Pfam" id="PF01757">
    <property type="entry name" value="Acyl_transf_3"/>
    <property type="match status" value="1"/>
</dbReference>
<dbReference type="GO" id="GO:0009103">
    <property type="term" value="P:lipopolysaccharide biosynthetic process"/>
    <property type="evidence" value="ECO:0007669"/>
    <property type="project" value="TreeGrafter"/>
</dbReference>
<proteinExistence type="predicted"/>
<dbReference type="STRING" id="452863.Achl_2626"/>
<evidence type="ECO:0000256" key="1">
    <source>
        <dbReference type="SAM" id="Phobius"/>
    </source>
</evidence>
<dbReference type="PANTHER" id="PTHR23028:SF53">
    <property type="entry name" value="ACYL_TRANSF_3 DOMAIN-CONTAINING PROTEIN"/>
    <property type="match status" value="1"/>
</dbReference>
<dbReference type="GO" id="GO:0016747">
    <property type="term" value="F:acyltransferase activity, transferring groups other than amino-acyl groups"/>
    <property type="evidence" value="ECO:0007669"/>
    <property type="project" value="InterPro"/>
</dbReference>
<feature type="transmembrane region" description="Helical" evidence="1">
    <location>
        <begin position="37"/>
        <end position="59"/>
    </location>
</feature>
<name>B8HCH5_PSECP</name>
<dbReference type="AlphaFoldDB" id="B8HCH5"/>
<feature type="transmembrane region" description="Helical" evidence="1">
    <location>
        <begin position="314"/>
        <end position="335"/>
    </location>
</feature>
<feature type="transmembrane region" description="Helical" evidence="1">
    <location>
        <begin position="12"/>
        <end position="31"/>
    </location>
</feature>
<dbReference type="PANTHER" id="PTHR23028">
    <property type="entry name" value="ACETYLTRANSFERASE"/>
    <property type="match status" value="1"/>
</dbReference>
<keyword evidence="4" id="KW-1185">Reference proteome</keyword>
<feature type="transmembrane region" description="Helical" evidence="1">
    <location>
        <begin position="130"/>
        <end position="149"/>
    </location>
</feature>
<dbReference type="HOGENOM" id="CLU_005679_2_5_11"/>
<evidence type="ECO:0000313" key="3">
    <source>
        <dbReference type="EMBL" id="ACL40591.1"/>
    </source>
</evidence>
<keyword evidence="1" id="KW-0812">Transmembrane</keyword>
<dbReference type="OrthoDB" id="9796461at2"/>
<feature type="transmembrane region" description="Helical" evidence="1">
    <location>
        <begin position="247"/>
        <end position="264"/>
    </location>
</feature>
<feature type="transmembrane region" description="Helical" evidence="1">
    <location>
        <begin position="223"/>
        <end position="241"/>
    </location>
</feature>
<dbReference type="Proteomes" id="UP000002505">
    <property type="component" value="Chromosome"/>
</dbReference>
<feature type="transmembrane region" description="Helical" evidence="1">
    <location>
        <begin position="161"/>
        <end position="182"/>
    </location>
</feature>
<feature type="transmembrane region" description="Helical" evidence="1">
    <location>
        <begin position="80"/>
        <end position="98"/>
    </location>
</feature>
<protein>
    <submittedName>
        <fullName evidence="3">Acyltransferase 3</fullName>
    </submittedName>
</protein>
<keyword evidence="3" id="KW-0808">Transferase</keyword>
<sequence length="358" mass="39114">MPAFGRHLPSLTALRFFAAFAVLMYHLHLYFTPLAGGLALFGYGFTGVSFFFILSGFVLTWSYREGSSPRTFYWHRIARIWPLHLLTSALAVFAPPLTPATAFNWTSVPFVASLTQAWIPASPFLGSYNGVSWSLSCEAFFYLVFPVLLPKMALSTRVSRVMIAVPLLMLLMSLGLTVVSSVAAADYLLGSMPLYRLGEFVLGIGLAKVMSHGWVPRFSPGQAAFLLFALYLGLFGLSHLLDRPVPVTLANLILVPAFLAIIAACSQADLSGTTRLLGSPALIRLGQWSFALYLVHELVLRFAKPYANAPGLTILLAGAVVLASVILSGLLHEFVEKPAERWLRQSGKERTGPQVQHP</sequence>
<feature type="domain" description="Acyltransferase 3" evidence="2">
    <location>
        <begin position="10"/>
        <end position="331"/>
    </location>
</feature>